<feature type="compositionally biased region" description="Polar residues" evidence="1">
    <location>
        <begin position="1"/>
        <end position="11"/>
    </location>
</feature>
<feature type="region of interest" description="Disordered" evidence="1">
    <location>
        <begin position="208"/>
        <end position="230"/>
    </location>
</feature>
<comment type="caution">
    <text evidence="3">The sequence shown here is derived from an EMBL/GenBank/DDBJ whole genome shotgun (WGS) entry which is preliminary data.</text>
</comment>
<protein>
    <recommendedName>
        <fullName evidence="2">FAM194 C-terminal domain-containing protein</fullName>
    </recommendedName>
</protein>
<dbReference type="AlphaFoldDB" id="A0AAW2HF44"/>
<gene>
    <name evidence="3" type="ORF">PYX00_010392</name>
</gene>
<sequence length="357" mass="39604">MRKPTPASTDTKSSKPLPATPSIAYRLSNEMFRSLGWTSQPENAIVVPIVTMKAKFSRNVISPWFITGKSCIRTYKDGQLLCVSNVDGTGRIFYPNGKVAVIISKTAGNITRIVVKTPGGVGRDGVRRRSRVCGVFDSLGNGVVYDEKGKKIVYDQKQGFLRHNGNVLVHWRWHNLESGGSRTTISETVYPEHRMDPAAVEVIKKMGSNTAADKPRKSRNSLTPTTMWGSEEDGVRISDESHYINTSQIMPPSPIRPISFQMSPNIGIHIQNQAEIALVFFANGHLTRLNIGILYNPYDKLEVTTNEVSKIIPGMTASQQFLQADTRKEKKPKTDSEHQAWIVQSTAFYGGKSAVRP</sequence>
<proteinExistence type="predicted"/>
<dbReference type="PANTHER" id="PTHR23093">
    <property type="entry name" value="SIMILAR TO CHROMOSOME 3 OPEN READING FRAME 20"/>
    <property type="match status" value="1"/>
</dbReference>
<evidence type="ECO:0000313" key="3">
    <source>
        <dbReference type="EMBL" id="KAL0268441.1"/>
    </source>
</evidence>
<accession>A0AAW2HF44</accession>
<evidence type="ECO:0000259" key="2">
    <source>
        <dbReference type="Pfam" id="PF14977"/>
    </source>
</evidence>
<evidence type="ECO:0000256" key="1">
    <source>
        <dbReference type="SAM" id="MobiDB-lite"/>
    </source>
</evidence>
<reference evidence="3" key="1">
    <citation type="journal article" date="2024" name="Gigascience">
        <title>Chromosome-level genome of the poultry shaft louse Menopon gallinae provides insight into the host-switching and adaptive evolution of parasitic lice.</title>
        <authorList>
            <person name="Xu Y."/>
            <person name="Ma L."/>
            <person name="Liu S."/>
            <person name="Liang Y."/>
            <person name="Liu Q."/>
            <person name="He Z."/>
            <person name="Tian L."/>
            <person name="Duan Y."/>
            <person name="Cai W."/>
            <person name="Li H."/>
            <person name="Song F."/>
        </authorList>
    </citation>
    <scope>NUCLEOTIDE SEQUENCE</scope>
    <source>
        <strain evidence="3">Cailab_2023a</strain>
    </source>
</reference>
<dbReference type="InterPro" id="IPR029281">
    <property type="entry name" value="FAM194_C"/>
</dbReference>
<feature type="region of interest" description="Disordered" evidence="1">
    <location>
        <begin position="1"/>
        <end position="20"/>
    </location>
</feature>
<feature type="domain" description="FAM194 C-terminal" evidence="2">
    <location>
        <begin position="71"/>
        <end position="183"/>
    </location>
</feature>
<organism evidence="3">
    <name type="scientific">Menopon gallinae</name>
    <name type="common">poultry shaft louse</name>
    <dbReference type="NCBI Taxonomy" id="328185"/>
    <lineage>
        <taxon>Eukaryota</taxon>
        <taxon>Metazoa</taxon>
        <taxon>Ecdysozoa</taxon>
        <taxon>Arthropoda</taxon>
        <taxon>Hexapoda</taxon>
        <taxon>Insecta</taxon>
        <taxon>Pterygota</taxon>
        <taxon>Neoptera</taxon>
        <taxon>Paraneoptera</taxon>
        <taxon>Psocodea</taxon>
        <taxon>Troctomorpha</taxon>
        <taxon>Phthiraptera</taxon>
        <taxon>Amblycera</taxon>
        <taxon>Menoponidae</taxon>
        <taxon>Menopon</taxon>
    </lineage>
</organism>
<dbReference type="Pfam" id="PF14977">
    <property type="entry name" value="FAM194"/>
    <property type="match status" value="1"/>
</dbReference>
<dbReference type="EMBL" id="JARGDH010000005">
    <property type="protein sequence ID" value="KAL0268441.1"/>
    <property type="molecule type" value="Genomic_DNA"/>
</dbReference>
<dbReference type="PANTHER" id="PTHR23093:SF16">
    <property type="entry name" value="FAM194 C-TERMINAL DOMAIN-CONTAINING PROTEIN"/>
    <property type="match status" value="1"/>
</dbReference>
<name>A0AAW2HF44_9NEOP</name>